<keyword evidence="1" id="KW-0732">Signal</keyword>
<evidence type="ECO:0000313" key="6">
    <source>
        <dbReference type="Proteomes" id="UP000663856"/>
    </source>
</evidence>
<comment type="caution">
    <text evidence="3">The sequence shown here is derived from an EMBL/GenBank/DDBJ whole genome shotgun (WGS) entry which is preliminary data.</text>
</comment>
<dbReference type="EMBL" id="CAJNRG010001849">
    <property type="protein sequence ID" value="CAF2039835.1"/>
    <property type="molecule type" value="Genomic_DNA"/>
</dbReference>
<evidence type="ECO:0000313" key="3">
    <source>
        <dbReference type="EMBL" id="CAF2103051.1"/>
    </source>
</evidence>
<dbReference type="AlphaFoldDB" id="A0A816TMJ9"/>
<gene>
    <name evidence="5" type="ORF">OVN521_LOCUS9113</name>
    <name evidence="4" type="ORF">UXM345_LOCUS2671</name>
    <name evidence="3" type="ORF">WKI299_LOCUS20592</name>
    <name evidence="2" type="ORF">XDN619_LOCUS6474</name>
</gene>
<organism evidence="3 6">
    <name type="scientific">Rotaria magnacalcarata</name>
    <dbReference type="NCBI Taxonomy" id="392030"/>
    <lineage>
        <taxon>Eukaryota</taxon>
        <taxon>Metazoa</taxon>
        <taxon>Spiralia</taxon>
        <taxon>Gnathifera</taxon>
        <taxon>Rotifera</taxon>
        <taxon>Eurotatoria</taxon>
        <taxon>Bdelloidea</taxon>
        <taxon>Philodinida</taxon>
        <taxon>Philodinidae</taxon>
        <taxon>Rotaria</taxon>
    </lineage>
</organism>
<feature type="signal peptide" evidence="1">
    <location>
        <begin position="1"/>
        <end position="18"/>
    </location>
</feature>
<evidence type="ECO:0000256" key="1">
    <source>
        <dbReference type="SAM" id="SignalP"/>
    </source>
</evidence>
<dbReference type="Proteomes" id="UP000663856">
    <property type="component" value="Unassembled WGS sequence"/>
</dbReference>
<dbReference type="Proteomes" id="UP000663887">
    <property type="component" value="Unassembled WGS sequence"/>
</dbReference>
<dbReference type="EMBL" id="CAJNRF010008629">
    <property type="protein sequence ID" value="CAF2103051.1"/>
    <property type="molecule type" value="Genomic_DNA"/>
</dbReference>
<dbReference type="Proteomes" id="UP000663842">
    <property type="component" value="Unassembled WGS sequence"/>
</dbReference>
<evidence type="ECO:0000313" key="5">
    <source>
        <dbReference type="EMBL" id="CAF3893502.1"/>
    </source>
</evidence>
<accession>A0A816TMJ9</accession>
<dbReference type="EMBL" id="CAJOBF010000165">
    <property type="protein sequence ID" value="CAF3762957.1"/>
    <property type="molecule type" value="Genomic_DNA"/>
</dbReference>
<name>A0A816TMJ9_9BILA</name>
<keyword evidence="7" id="KW-1185">Reference proteome</keyword>
<proteinExistence type="predicted"/>
<evidence type="ECO:0000313" key="2">
    <source>
        <dbReference type="EMBL" id="CAF2039835.1"/>
    </source>
</evidence>
<dbReference type="EMBL" id="CAJOBG010001092">
    <property type="protein sequence ID" value="CAF3893502.1"/>
    <property type="molecule type" value="Genomic_DNA"/>
</dbReference>
<feature type="chain" id="PRO_5036230587" evidence="1">
    <location>
        <begin position="19"/>
        <end position="147"/>
    </location>
</feature>
<dbReference type="Proteomes" id="UP000663866">
    <property type="component" value="Unassembled WGS sequence"/>
</dbReference>
<sequence>MLTLLLIVSALTIVTIQGQSITSFETGTGFSSCVGYCYKYVHINASMVITGKSSKTNHTDYPEIHEAYPFESSQFNQLVELVGSIEKWKTVNTPIGCPDCYNQGAEWIYIDTDGQPIHGVQFEANSTIVGYETLVENLRALRHTFIH</sequence>
<reference evidence="3" key="1">
    <citation type="submission" date="2021-02" db="EMBL/GenBank/DDBJ databases">
        <authorList>
            <person name="Nowell W R."/>
        </authorList>
    </citation>
    <scope>NUCLEOTIDE SEQUENCE</scope>
</reference>
<protein>
    <submittedName>
        <fullName evidence="3">Uncharacterized protein</fullName>
    </submittedName>
</protein>
<evidence type="ECO:0000313" key="4">
    <source>
        <dbReference type="EMBL" id="CAF3762957.1"/>
    </source>
</evidence>
<evidence type="ECO:0000313" key="7">
    <source>
        <dbReference type="Proteomes" id="UP000663866"/>
    </source>
</evidence>